<evidence type="ECO:0000256" key="2">
    <source>
        <dbReference type="ARBA" id="ARBA00012621"/>
    </source>
</evidence>
<evidence type="ECO:0000313" key="12">
    <source>
        <dbReference type="Proteomes" id="UP000184510"/>
    </source>
</evidence>
<evidence type="ECO:0000256" key="3">
    <source>
        <dbReference type="ARBA" id="ARBA00019077"/>
    </source>
</evidence>
<dbReference type="PANTHER" id="PTHR42755">
    <property type="entry name" value="3-DEOXY-MANNO-OCTULOSONATE CYTIDYLYLTRANSFERASE"/>
    <property type="match status" value="1"/>
</dbReference>
<evidence type="ECO:0000256" key="6">
    <source>
        <dbReference type="ARBA" id="ARBA00049183"/>
    </source>
</evidence>
<gene>
    <name evidence="11" type="ORF">SAMN02745181_3153</name>
</gene>
<dbReference type="RefSeq" id="WP_143184702.1">
    <property type="nucleotide sequence ID" value="NZ_FQYR01000005.1"/>
</dbReference>
<dbReference type="Pfam" id="PF04413">
    <property type="entry name" value="Glycos_transf_N"/>
    <property type="match status" value="1"/>
</dbReference>
<evidence type="ECO:0000256" key="8">
    <source>
        <dbReference type="PIRSR" id="PIRSR639901-2"/>
    </source>
</evidence>
<dbReference type="InterPro" id="IPR007507">
    <property type="entry name" value="Glycos_transf_N"/>
</dbReference>
<keyword evidence="9" id="KW-0472">Membrane</keyword>
<comment type="pathway">
    <text evidence="1 9">Bacterial outer membrane biogenesis; LPS core biosynthesis.</text>
</comment>
<comment type="subcellular location">
    <subcellularLocation>
        <location evidence="9">Cell membrane</location>
    </subcellularLocation>
</comment>
<dbReference type="GO" id="GO:0009245">
    <property type="term" value="P:lipid A biosynthetic process"/>
    <property type="evidence" value="ECO:0007669"/>
    <property type="project" value="TreeGrafter"/>
</dbReference>
<keyword evidence="4 9" id="KW-0808">Transferase</keyword>
<dbReference type="GO" id="GO:0043842">
    <property type="term" value="F:Kdo transferase activity"/>
    <property type="evidence" value="ECO:0007669"/>
    <property type="project" value="UniProtKB-EC"/>
</dbReference>
<dbReference type="EMBL" id="FQYR01000005">
    <property type="protein sequence ID" value="SHK05905.1"/>
    <property type="molecule type" value="Genomic_DNA"/>
</dbReference>
<evidence type="ECO:0000256" key="5">
    <source>
        <dbReference type="ARBA" id="ARBA00031445"/>
    </source>
</evidence>
<dbReference type="EC" id="2.4.99.12" evidence="2 9"/>
<keyword evidence="9" id="KW-0448">Lipopolysaccharide biosynthesis</keyword>
<dbReference type="InterPro" id="IPR038107">
    <property type="entry name" value="Glycos_transf_N_sf"/>
</dbReference>
<dbReference type="STRING" id="1123071.SAMN02745181_3153"/>
<comment type="function">
    <text evidence="9">Involved in lipopolysaccharide (LPS) biosynthesis. Catalyzes the transfer of 3-deoxy-D-manno-octulosonate (Kdo) residue(s) from CMP-Kdo to lipid IV(A), the tetraacyldisaccharide-1,4'-bisphosphate precursor of lipid A.</text>
</comment>
<evidence type="ECO:0000256" key="4">
    <source>
        <dbReference type="ARBA" id="ARBA00022679"/>
    </source>
</evidence>
<dbReference type="GO" id="GO:0009244">
    <property type="term" value="P:lipopolysaccharide core region biosynthetic process"/>
    <property type="evidence" value="ECO:0007669"/>
    <property type="project" value="UniProtKB-UniRule"/>
</dbReference>
<feature type="active site" description="Proton acceptor" evidence="7">
    <location>
        <position position="67"/>
    </location>
</feature>
<sequence length="426" mass="46983">MIRAAVLLLYNLLLPLVFLLGFPGWLIKMLKRGGYGTGLLERFAWYDESIEYEPAGVVYVHAVSVGEVMIALKLIYQWQADYPQDRFVLAPTTTTGLLVAKEKAPVGVRVIYSPLDFSWVLQRVFKRFEPKQIVLIEAEAWPNMLGVAKRMGVPVGLANARLSARSERRYKKFSGFVEPMFGMIDQACVQERADLNRWASVGIRRDRIEVTGSIKFDQLGAAGPQRRGEFQRMLDVFGEGRKVVMAISTHAGEEAYIGEVVQNLGEEVLYVAVPRHAERRQEVARSLKGLGYEVVLRSAFHEPRESEEACLIVDSTGELRDWTAHADVVVVGKSLLGEGGQNPTEAIAAGVPVVAGPSMGNFEPLVSMLRDAGGIAIVRDEGELLSALRRCLEGGVEVARQCGSALEVLHVHQGAAARTVEILRKD</sequence>
<evidence type="ECO:0000259" key="10">
    <source>
        <dbReference type="Pfam" id="PF04413"/>
    </source>
</evidence>
<feature type="site" description="Transition state stabilizer" evidence="8">
    <location>
        <position position="215"/>
    </location>
</feature>
<keyword evidence="12" id="KW-1185">Reference proteome</keyword>
<dbReference type="InterPro" id="IPR039901">
    <property type="entry name" value="Kdotransferase"/>
</dbReference>
<comment type="similarity">
    <text evidence="9">Belongs to the glycosyltransferase group 1 family.</text>
</comment>
<comment type="catalytic activity">
    <reaction evidence="6 9">
        <text>lipid IVA (E. coli) + CMP-3-deoxy-beta-D-manno-octulosonate = alpha-Kdo-(2-&gt;6)-lipid IVA (E. coli) + CMP + H(+)</text>
        <dbReference type="Rhea" id="RHEA:28066"/>
        <dbReference type="ChEBI" id="CHEBI:15378"/>
        <dbReference type="ChEBI" id="CHEBI:58603"/>
        <dbReference type="ChEBI" id="CHEBI:60364"/>
        <dbReference type="ChEBI" id="CHEBI:60377"/>
        <dbReference type="ChEBI" id="CHEBI:85987"/>
        <dbReference type="EC" id="2.4.99.12"/>
    </reaction>
</comment>
<dbReference type="AlphaFoldDB" id="A0A1M6PD77"/>
<dbReference type="SUPFAM" id="SSF53756">
    <property type="entry name" value="UDP-Glycosyltransferase/glycogen phosphorylase"/>
    <property type="match status" value="1"/>
</dbReference>
<organism evidence="11 12">
    <name type="scientific">Rubritalea squalenifaciens DSM 18772</name>
    <dbReference type="NCBI Taxonomy" id="1123071"/>
    <lineage>
        <taxon>Bacteria</taxon>
        <taxon>Pseudomonadati</taxon>
        <taxon>Verrucomicrobiota</taxon>
        <taxon>Verrucomicrobiia</taxon>
        <taxon>Verrucomicrobiales</taxon>
        <taxon>Rubritaleaceae</taxon>
        <taxon>Rubritalea</taxon>
    </lineage>
</organism>
<dbReference type="Gene3D" id="3.40.50.11720">
    <property type="entry name" value="3-Deoxy-D-manno-octulosonic-acid transferase, N-terminal domain"/>
    <property type="match status" value="1"/>
</dbReference>
<reference evidence="11 12" key="1">
    <citation type="submission" date="2016-11" db="EMBL/GenBank/DDBJ databases">
        <authorList>
            <person name="Jaros S."/>
            <person name="Januszkiewicz K."/>
            <person name="Wedrychowicz H."/>
        </authorList>
    </citation>
    <scope>NUCLEOTIDE SEQUENCE [LARGE SCALE GENOMIC DNA]</scope>
    <source>
        <strain evidence="11 12">DSM 18772</strain>
    </source>
</reference>
<evidence type="ECO:0000256" key="1">
    <source>
        <dbReference type="ARBA" id="ARBA00004713"/>
    </source>
</evidence>
<dbReference type="FunCoup" id="A0A1M6PD77">
    <property type="interactions" value="190"/>
</dbReference>
<dbReference type="GO" id="GO:0005886">
    <property type="term" value="C:plasma membrane"/>
    <property type="evidence" value="ECO:0007669"/>
    <property type="project" value="UniProtKB-SubCell"/>
</dbReference>
<protein>
    <recommendedName>
        <fullName evidence="3 9">3-deoxy-D-manno-octulosonic acid transferase</fullName>
        <shortName evidence="9">Kdo transferase</shortName>
        <ecNumber evidence="2 9">2.4.99.12</ecNumber>
    </recommendedName>
    <alternativeName>
        <fullName evidence="5 9">Lipid IV(A) 3-deoxy-D-manno-octulosonic acid transferase</fullName>
    </alternativeName>
</protein>
<proteinExistence type="inferred from homology"/>
<dbReference type="PANTHER" id="PTHR42755:SF1">
    <property type="entry name" value="3-DEOXY-D-MANNO-OCTULOSONIC ACID TRANSFERASE, MITOCHONDRIAL-RELATED"/>
    <property type="match status" value="1"/>
</dbReference>
<keyword evidence="9" id="KW-1003">Cell membrane</keyword>
<name>A0A1M6PD77_9BACT</name>
<dbReference type="Proteomes" id="UP000184510">
    <property type="component" value="Unassembled WGS sequence"/>
</dbReference>
<dbReference type="OrthoDB" id="9789797at2"/>
<dbReference type="InParanoid" id="A0A1M6PD77"/>
<evidence type="ECO:0000256" key="7">
    <source>
        <dbReference type="PIRSR" id="PIRSR639901-1"/>
    </source>
</evidence>
<accession>A0A1M6PD77</accession>
<dbReference type="UniPathway" id="UPA00958"/>
<feature type="site" description="Transition state stabilizer" evidence="8">
    <location>
        <position position="137"/>
    </location>
</feature>
<evidence type="ECO:0000256" key="9">
    <source>
        <dbReference type="RuleBase" id="RU365103"/>
    </source>
</evidence>
<dbReference type="Gene3D" id="3.40.50.2000">
    <property type="entry name" value="Glycogen Phosphorylase B"/>
    <property type="match status" value="1"/>
</dbReference>
<evidence type="ECO:0000313" key="11">
    <source>
        <dbReference type="EMBL" id="SHK05905.1"/>
    </source>
</evidence>
<feature type="domain" description="3-deoxy-D-manno-octulosonic-acid transferase N-terminal" evidence="10">
    <location>
        <begin position="39"/>
        <end position="218"/>
    </location>
</feature>